<organism evidence="1 2">
    <name type="scientific">Rubrivivax gelatinosus</name>
    <name type="common">Rhodocyclus gelatinosus</name>
    <name type="synonym">Rhodopseudomonas gelatinosa</name>
    <dbReference type="NCBI Taxonomy" id="28068"/>
    <lineage>
        <taxon>Bacteria</taxon>
        <taxon>Pseudomonadati</taxon>
        <taxon>Pseudomonadota</taxon>
        <taxon>Betaproteobacteria</taxon>
        <taxon>Burkholderiales</taxon>
        <taxon>Sphaerotilaceae</taxon>
        <taxon>Rubrivivax</taxon>
    </lineage>
</organism>
<reference evidence="1" key="1">
    <citation type="submission" date="2017-08" db="EMBL/GenBank/DDBJ databases">
        <authorList>
            <person name="Imhoff J.F."/>
            <person name="Rahn T."/>
            <person name="Kuenzel S."/>
            <person name="Neulinger S.C."/>
        </authorList>
    </citation>
    <scope>NUCLEOTIDE SEQUENCE</scope>
    <source>
        <strain evidence="1">IM 151</strain>
    </source>
</reference>
<dbReference type="Proteomes" id="UP001041814">
    <property type="component" value="Unassembled WGS sequence"/>
</dbReference>
<comment type="caution">
    <text evidence="1">The sequence shown here is derived from an EMBL/GenBank/DDBJ whole genome shotgun (WGS) entry which is preliminary data.</text>
</comment>
<evidence type="ECO:0000313" key="1">
    <source>
        <dbReference type="EMBL" id="MBK1712594.1"/>
    </source>
</evidence>
<protein>
    <submittedName>
        <fullName evidence="1">Uncharacterized protein</fullName>
    </submittedName>
</protein>
<reference evidence="1" key="2">
    <citation type="journal article" date="2020" name="Microorganisms">
        <title>Osmotic Adaptation and Compatible Solute Biosynthesis of Phototrophic Bacteria as Revealed from Genome Analyses.</title>
        <authorList>
            <person name="Imhoff J.F."/>
            <person name="Rahn T."/>
            <person name="Kunzel S."/>
            <person name="Keller A."/>
            <person name="Neulinger S.C."/>
        </authorList>
    </citation>
    <scope>NUCLEOTIDE SEQUENCE</scope>
    <source>
        <strain evidence="1">IM 151</strain>
    </source>
</reference>
<sequence>MSGFIDYSATARETERALLRAGLALGIDWHDAAAVQAIVRETLDRRQGLHRGAARLPHGRERQRLQLCALVVLRRRIEVEYEPAVACAATGVWRALSQALDHELAGRLGA</sequence>
<proteinExistence type="predicted"/>
<name>A0ABS1DTC7_RUBGE</name>
<dbReference type="RefSeq" id="WP_200378285.1">
    <property type="nucleotide sequence ID" value="NZ_NRRU01000021.1"/>
</dbReference>
<dbReference type="EMBL" id="NRRU01000021">
    <property type="protein sequence ID" value="MBK1712594.1"/>
    <property type="molecule type" value="Genomic_DNA"/>
</dbReference>
<accession>A0ABS1DTC7</accession>
<gene>
    <name evidence="1" type="ORF">CKO43_07350</name>
</gene>
<keyword evidence="2" id="KW-1185">Reference proteome</keyword>
<evidence type="ECO:0000313" key="2">
    <source>
        <dbReference type="Proteomes" id="UP001041814"/>
    </source>
</evidence>